<feature type="transmembrane region" description="Helical" evidence="7">
    <location>
        <begin position="477"/>
        <end position="500"/>
    </location>
</feature>
<dbReference type="EMBL" id="NIVC01002063">
    <property type="protein sequence ID" value="PAA61178.1"/>
    <property type="molecule type" value="Genomic_DNA"/>
</dbReference>
<comment type="caution">
    <text evidence="8">The sequence shown here is derived from an EMBL/GenBank/DDBJ whole genome shotgun (WGS) entry which is preliminary data.</text>
</comment>
<dbReference type="AlphaFoldDB" id="A0A267EI59"/>
<reference evidence="8 9" key="1">
    <citation type="submission" date="2017-06" db="EMBL/GenBank/DDBJ databases">
        <title>A platform for efficient transgenesis in Macrostomum lignano, a flatworm model organism for stem cell research.</title>
        <authorList>
            <person name="Berezikov E."/>
        </authorList>
    </citation>
    <scope>NUCLEOTIDE SEQUENCE [LARGE SCALE GENOMIC DNA]</scope>
    <source>
        <strain evidence="8">DV1</strain>
        <tissue evidence="8">Whole organism</tissue>
    </source>
</reference>
<comment type="similarity">
    <text evidence="5">Belongs to the membrane-bound acyltransferase family. HHAT subfamily.</text>
</comment>
<organism evidence="8 9">
    <name type="scientific">Macrostomum lignano</name>
    <dbReference type="NCBI Taxonomy" id="282301"/>
    <lineage>
        <taxon>Eukaryota</taxon>
        <taxon>Metazoa</taxon>
        <taxon>Spiralia</taxon>
        <taxon>Lophotrochozoa</taxon>
        <taxon>Platyhelminthes</taxon>
        <taxon>Rhabditophora</taxon>
        <taxon>Macrostomorpha</taxon>
        <taxon>Macrostomida</taxon>
        <taxon>Macrostomidae</taxon>
        <taxon>Macrostomum</taxon>
    </lineage>
</organism>
<keyword evidence="4 7" id="KW-0472">Membrane</keyword>
<evidence type="ECO:0008006" key="10">
    <source>
        <dbReference type="Google" id="ProtNLM"/>
    </source>
</evidence>
<keyword evidence="2 7" id="KW-0812">Transmembrane</keyword>
<comment type="subcellular location">
    <subcellularLocation>
        <location evidence="1">Membrane</location>
        <topology evidence="1">Multi-pass membrane protein</topology>
    </subcellularLocation>
</comment>
<feature type="transmembrane region" description="Helical" evidence="7">
    <location>
        <begin position="142"/>
        <end position="164"/>
    </location>
</feature>
<feature type="region of interest" description="Disordered" evidence="6">
    <location>
        <begin position="1"/>
        <end position="38"/>
    </location>
</feature>
<name>A0A267EI59_9PLAT</name>
<dbReference type="Proteomes" id="UP000215902">
    <property type="component" value="Unassembled WGS sequence"/>
</dbReference>
<feature type="transmembrane region" description="Helical" evidence="7">
    <location>
        <begin position="369"/>
        <end position="389"/>
    </location>
</feature>
<keyword evidence="9" id="KW-1185">Reference proteome</keyword>
<evidence type="ECO:0000256" key="5">
    <source>
        <dbReference type="ARBA" id="ARBA00038268"/>
    </source>
</evidence>
<dbReference type="OrthoDB" id="420606at2759"/>
<feature type="transmembrane region" description="Helical" evidence="7">
    <location>
        <begin position="50"/>
        <end position="72"/>
    </location>
</feature>
<dbReference type="GO" id="GO:0005783">
    <property type="term" value="C:endoplasmic reticulum"/>
    <property type="evidence" value="ECO:0007669"/>
    <property type="project" value="TreeGrafter"/>
</dbReference>
<evidence type="ECO:0000256" key="7">
    <source>
        <dbReference type="SAM" id="Phobius"/>
    </source>
</evidence>
<dbReference type="Pfam" id="PF03062">
    <property type="entry name" value="MBOAT"/>
    <property type="match status" value="1"/>
</dbReference>
<accession>A0A267EI59</accession>
<gene>
    <name evidence="8" type="ORF">BOX15_Mlig019414g1</name>
</gene>
<dbReference type="PANTHER" id="PTHR13285">
    <property type="entry name" value="ACYLTRANSFERASE"/>
    <property type="match status" value="1"/>
</dbReference>
<dbReference type="STRING" id="282301.A0A267EI59"/>
<dbReference type="GO" id="GO:0016409">
    <property type="term" value="F:palmitoyltransferase activity"/>
    <property type="evidence" value="ECO:0007669"/>
    <property type="project" value="TreeGrafter"/>
</dbReference>
<evidence type="ECO:0000313" key="8">
    <source>
        <dbReference type="EMBL" id="PAA61178.1"/>
    </source>
</evidence>
<feature type="transmembrane region" description="Helical" evidence="7">
    <location>
        <begin position="170"/>
        <end position="188"/>
    </location>
</feature>
<sequence>MQDRESIEAEVTEQSESKCPMYDSTTKTKQQQNPIHGFVSDDPQLPKREIAFYLVALVSIIAYAGHGFYLTYGINLHENLPAELLKPGWMRDFKDGSADALLEKSTENWKNLLVALAGFLLVSKASLATAPIELHYLVCSAYALMLVFLAVSFEAVLWLIVAYFVTLCLAYWSFLAVWIFVGSLLYVMNSHGAATLFLDYLNIDGDSGPTFAALYGYALCRFISLGHAMQQELSGELKTAGFWRYLRSNLFLTLHYSFYMPYLWCGPILTYDDFCKQLKVRARNIAVDGRTASLVAWRACRLVFWYCILEIIYHNLPVGTYLDLLSPDDAIVYKHLAFAMFFHGQIFMLLYVQYYGWPAALALLDGIQLFHWPDCISWVYSYSIMWRVFDRGLFAMMRSHLYIPLGGSRHGPVRQMLAIMATFAFISLFHGDSTNVRAWAALNFCQLLIERCAAFVYYSHARSIVKRYLSPQNEKRLIGYIIAWNMMASCGIIFFFLSGMNGFIIFPEFLLLRSNSRHTPAWHMLTMQFAAYCAVQIGRYYEAKLKPSLCKHVKE</sequence>
<proteinExistence type="inferred from homology"/>
<evidence type="ECO:0000313" key="9">
    <source>
        <dbReference type="Proteomes" id="UP000215902"/>
    </source>
</evidence>
<evidence type="ECO:0000256" key="2">
    <source>
        <dbReference type="ARBA" id="ARBA00022692"/>
    </source>
</evidence>
<dbReference type="GO" id="GO:0016020">
    <property type="term" value="C:membrane"/>
    <property type="evidence" value="ECO:0007669"/>
    <property type="project" value="UniProtKB-SubCell"/>
</dbReference>
<dbReference type="InterPro" id="IPR051085">
    <property type="entry name" value="MB_O-acyltransferase"/>
</dbReference>
<evidence type="ECO:0000256" key="1">
    <source>
        <dbReference type="ARBA" id="ARBA00004141"/>
    </source>
</evidence>
<dbReference type="InterPro" id="IPR004299">
    <property type="entry name" value="MBOAT_fam"/>
</dbReference>
<evidence type="ECO:0000256" key="6">
    <source>
        <dbReference type="SAM" id="MobiDB-lite"/>
    </source>
</evidence>
<evidence type="ECO:0000256" key="4">
    <source>
        <dbReference type="ARBA" id="ARBA00023136"/>
    </source>
</evidence>
<feature type="transmembrane region" description="Helical" evidence="7">
    <location>
        <begin position="336"/>
        <end position="357"/>
    </location>
</feature>
<dbReference type="PANTHER" id="PTHR13285:SF18">
    <property type="entry name" value="PROTEIN-CYSTEINE N-PALMITOYLTRANSFERASE RASP"/>
    <property type="match status" value="1"/>
</dbReference>
<protein>
    <recommendedName>
        <fullName evidence="10">Protein-cysteine N-palmitoyltransferase Rasp</fullName>
    </recommendedName>
</protein>
<feature type="transmembrane region" description="Helical" evidence="7">
    <location>
        <begin position="520"/>
        <end position="541"/>
    </location>
</feature>
<feature type="compositionally biased region" description="Polar residues" evidence="6">
    <location>
        <begin position="23"/>
        <end position="34"/>
    </location>
</feature>
<keyword evidence="3 7" id="KW-1133">Transmembrane helix</keyword>
<evidence type="ECO:0000256" key="3">
    <source>
        <dbReference type="ARBA" id="ARBA00022989"/>
    </source>
</evidence>